<dbReference type="AlphaFoldDB" id="A0A9P4TSX1"/>
<name>A0A9P4TSX1_9PEZI</name>
<accession>A0A9P4TSX1</accession>
<evidence type="ECO:0000313" key="1">
    <source>
        <dbReference type="EMBL" id="KAF2417691.1"/>
    </source>
</evidence>
<comment type="caution">
    <text evidence="1">The sequence shown here is derived from an EMBL/GenBank/DDBJ whole genome shotgun (WGS) entry which is preliminary data.</text>
</comment>
<dbReference type="Proteomes" id="UP000800235">
    <property type="component" value="Unassembled WGS sequence"/>
</dbReference>
<gene>
    <name evidence="1" type="ORF">EJ08DRAFT_70834</name>
</gene>
<organism evidence="1 2">
    <name type="scientific">Tothia fuscella</name>
    <dbReference type="NCBI Taxonomy" id="1048955"/>
    <lineage>
        <taxon>Eukaryota</taxon>
        <taxon>Fungi</taxon>
        <taxon>Dikarya</taxon>
        <taxon>Ascomycota</taxon>
        <taxon>Pezizomycotina</taxon>
        <taxon>Dothideomycetes</taxon>
        <taxon>Pleosporomycetidae</taxon>
        <taxon>Venturiales</taxon>
        <taxon>Cylindrosympodiaceae</taxon>
        <taxon>Tothia</taxon>
    </lineage>
</organism>
<dbReference type="EMBL" id="MU007135">
    <property type="protein sequence ID" value="KAF2417691.1"/>
    <property type="molecule type" value="Genomic_DNA"/>
</dbReference>
<reference evidence="1" key="1">
    <citation type="journal article" date="2020" name="Stud. Mycol.">
        <title>101 Dothideomycetes genomes: a test case for predicting lifestyles and emergence of pathogens.</title>
        <authorList>
            <person name="Haridas S."/>
            <person name="Albert R."/>
            <person name="Binder M."/>
            <person name="Bloem J."/>
            <person name="Labutti K."/>
            <person name="Salamov A."/>
            <person name="Andreopoulos B."/>
            <person name="Baker S."/>
            <person name="Barry K."/>
            <person name="Bills G."/>
            <person name="Bluhm B."/>
            <person name="Cannon C."/>
            <person name="Castanera R."/>
            <person name="Culley D."/>
            <person name="Daum C."/>
            <person name="Ezra D."/>
            <person name="Gonzalez J."/>
            <person name="Henrissat B."/>
            <person name="Kuo A."/>
            <person name="Liang C."/>
            <person name="Lipzen A."/>
            <person name="Lutzoni F."/>
            <person name="Magnuson J."/>
            <person name="Mondo S."/>
            <person name="Nolan M."/>
            <person name="Ohm R."/>
            <person name="Pangilinan J."/>
            <person name="Park H.-J."/>
            <person name="Ramirez L."/>
            <person name="Alfaro M."/>
            <person name="Sun H."/>
            <person name="Tritt A."/>
            <person name="Yoshinaga Y."/>
            <person name="Zwiers L.-H."/>
            <person name="Turgeon B."/>
            <person name="Goodwin S."/>
            <person name="Spatafora J."/>
            <person name="Crous P."/>
            <person name="Grigoriev I."/>
        </authorList>
    </citation>
    <scope>NUCLEOTIDE SEQUENCE</scope>
    <source>
        <strain evidence="1">CBS 130266</strain>
    </source>
</reference>
<proteinExistence type="predicted"/>
<sequence length="126" mass="14666">MASAALRSCALMSPVMTMGPESNGDRVHHNTWSSKPWDPSYSNLRSLRFLSRLRKKAGHIPSCENSTFRKHSSDRDATCRWRNFDSIWDSTFMFDMLKFFRGGILHPAQRSVRKKDGRERTCTHRM</sequence>
<keyword evidence="2" id="KW-1185">Reference proteome</keyword>
<protein>
    <submittedName>
        <fullName evidence="1">Uncharacterized protein</fullName>
    </submittedName>
</protein>
<evidence type="ECO:0000313" key="2">
    <source>
        <dbReference type="Proteomes" id="UP000800235"/>
    </source>
</evidence>